<keyword evidence="2" id="KW-1133">Transmembrane helix</keyword>
<evidence type="ECO:0000256" key="2">
    <source>
        <dbReference type="SAM" id="Phobius"/>
    </source>
</evidence>
<evidence type="ECO:0000313" key="3">
    <source>
        <dbReference type="EMBL" id="EXJ65482.1"/>
    </source>
</evidence>
<evidence type="ECO:0000313" key="4">
    <source>
        <dbReference type="Proteomes" id="UP000019473"/>
    </source>
</evidence>
<dbReference type="STRING" id="1182544.W9WBJ0"/>
<feature type="compositionally biased region" description="Low complexity" evidence="1">
    <location>
        <begin position="126"/>
        <end position="144"/>
    </location>
</feature>
<dbReference type="Proteomes" id="UP000019473">
    <property type="component" value="Unassembled WGS sequence"/>
</dbReference>
<dbReference type="PANTHER" id="PTHR28029:SF1">
    <property type="entry name" value="PROTEIN ILM1"/>
    <property type="match status" value="1"/>
</dbReference>
<dbReference type="GeneID" id="19176434"/>
<protein>
    <submittedName>
        <fullName evidence="3">Uncharacterized protein</fullName>
    </submittedName>
</protein>
<comment type="caution">
    <text evidence="3">The sequence shown here is derived from an EMBL/GenBank/DDBJ whole genome shotgun (WGS) entry which is preliminary data.</text>
</comment>
<dbReference type="VEuPathDB" id="FungiDB:A1O7_01823"/>
<accession>W9WBJ0</accession>
<feature type="region of interest" description="Disordered" evidence="1">
    <location>
        <begin position="50"/>
        <end position="71"/>
    </location>
</feature>
<dbReference type="Pfam" id="PF10311">
    <property type="entry name" value="Ilm1"/>
    <property type="match status" value="2"/>
</dbReference>
<dbReference type="InterPro" id="IPR018815">
    <property type="entry name" value="Incr_loss_mito_DNA_1"/>
</dbReference>
<dbReference type="RefSeq" id="XP_007754049.1">
    <property type="nucleotide sequence ID" value="XM_007755859.1"/>
</dbReference>
<feature type="transmembrane region" description="Helical" evidence="2">
    <location>
        <begin position="93"/>
        <end position="112"/>
    </location>
</feature>
<feature type="region of interest" description="Disordered" evidence="1">
    <location>
        <begin position="126"/>
        <end position="147"/>
    </location>
</feature>
<dbReference type="AlphaFoldDB" id="W9WBJ0"/>
<name>W9WBJ0_9EURO</name>
<dbReference type="HOGENOM" id="CLU_1133548_0_0_1"/>
<keyword evidence="2" id="KW-0812">Transmembrane</keyword>
<dbReference type="eggNOG" id="ENOG502RZTE">
    <property type="taxonomic scope" value="Eukaryota"/>
</dbReference>
<keyword evidence="4" id="KW-1185">Reference proteome</keyword>
<sequence length="249" mass="26743">MPLLSSTLLLRTHSLTCLTFAYYLVTSPSQLLSSTPIWLLGESMSLRPASYAPEPQPGLHDAGPGSSRISTSHRLSSLITGHGTANMHAERELCALLAVVLVGYAVMIFLFAGDLTLPSLSLSSSASSGKVSSPSSGPATTSSPRRYGEEVHTLLTAQSRWLSLAGLHVLASSGLVAWIYLFHSQAGTNRSVPSSSLSGFPLLANRVTFTAALMDMLFWGYLWTVLKDEGREVAKALARRREFEDDGED</sequence>
<evidence type="ECO:0000256" key="1">
    <source>
        <dbReference type="SAM" id="MobiDB-lite"/>
    </source>
</evidence>
<proteinExistence type="predicted"/>
<dbReference type="PANTHER" id="PTHR28029">
    <property type="entry name" value="PROTEIN ILM1"/>
    <property type="match status" value="1"/>
</dbReference>
<feature type="transmembrane region" description="Helical" evidence="2">
    <location>
        <begin position="161"/>
        <end position="182"/>
    </location>
</feature>
<organism evidence="3 4">
    <name type="scientific">Cladophialophora yegresii CBS 114405</name>
    <dbReference type="NCBI Taxonomy" id="1182544"/>
    <lineage>
        <taxon>Eukaryota</taxon>
        <taxon>Fungi</taxon>
        <taxon>Dikarya</taxon>
        <taxon>Ascomycota</taxon>
        <taxon>Pezizomycotina</taxon>
        <taxon>Eurotiomycetes</taxon>
        <taxon>Chaetothyriomycetidae</taxon>
        <taxon>Chaetothyriales</taxon>
        <taxon>Herpotrichiellaceae</taxon>
        <taxon>Cladophialophora</taxon>
    </lineage>
</organism>
<dbReference type="EMBL" id="AMGW01000001">
    <property type="protein sequence ID" value="EXJ65482.1"/>
    <property type="molecule type" value="Genomic_DNA"/>
</dbReference>
<gene>
    <name evidence="3" type="ORF">A1O7_01823</name>
</gene>
<dbReference type="OrthoDB" id="5299849at2759"/>
<keyword evidence="2" id="KW-0472">Membrane</keyword>
<reference evidence="3 4" key="1">
    <citation type="submission" date="2013-03" db="EMBL/GenBank/DDBJ databases">
        <title>The Genome Sequence of Cladophialophora yegresii CBS 114405.</title>
        <authorList>
            <consortium name="The Broad Institute Genomics Platform"/>
            <person name="Cuomo C."/>
            <person name="de Hoog S."/>
            <person name="Gorbushina A."/>
            <person name="Walker B."/>
            <person name="Young S.K."/>
            <person name="Zeng Q."/>
            <person name="Gargeya S."/>
            <person name="Fitzgerald M."/>
            <person name="Haas B."/>
            <person name="Abouelleil A."/>
            <person name="Allen A.W."/>
            <person name="Alvarado L."/>
            <person name="Arachchi H.M."/>
            <person name="Berlin A.M."/>
            <person name="Chapman S.B."/>
            <person name="Gainer-Dewar J."/>
            <person name="Goldberg J."/>
            <person name="Griggs A."/>
            <person name="Gujja S."/>
            <person name="Hansen M."/>
            <person name="Howarth C."/>
            <person name="Imamovic A."/>
            <person name="Ireland A."/>
            <person name="Larimer J."/>
            <person name="McCowan C."/>
            <person name="Murphy C."/>
            <person name="Pearson M."/>
            <person name="Poon T.W."/>
            <person name="Priest M."/>
            <person name="Roberts A."/>
            <person name="Saif S."/>
            <person name="Shea T."/>
            <person name="Sisk P."/>
            <person name="Sykes S."/>
            <person name="Wortman J."/>
            <person name="Nusbaum C."/>
            <person name="Birren B."/>
        </authorList>
    </citation>
    <scope>NUCLEOTIDE SEQUENCE [LARGE SCALE GENOMIC DNA]</scope>
    <source>
        <strain evidence="3 4">CBS 114405</strain>
    </source>
</reference>